<protein>
    <recommendedName>
        <fullName evidence="5">Mcm2 3 5 family protein</fullName>
    </recommendedName>
</protein>
<evidence type="ECO:0000313" key="4">
    <source>
        <dbReference type="Proteomes" id="UP000566819"/>
    </source>
</evidence>
<dbReference type="EMBL" id="JAAMPI010000323">
    <property type="protein sequence ID" value="KAF4632719.1"/>
    <property type="molecule type" value="Genomic_DNA"/>
</dbReference>
<name>A0A8H4RMI6_9HELO</name>
<feature type="compositionally biased region" description="Polar residues" evidence="1">
    <location>
        <begin position="131"/>
        <end position="153"/>
    </location>
</feature>
<feature type="compositionally biased region" description="Low complexity" evidence="1">
    <location>
        <begin position="108"/>
        <end position="123"/>
    </location>
</feature>
<keyword evidence="2" id="KW-0812">Transmembrane</keyword>
<dbReference type="OrthoDB" id="4721035at2759"/>
<evidence type="ECO:0000313" key="3">
    <source>
        <dbReference type="EMBL" id="KAF4632719.1"/>
    </source>
</evidence>
<feature type="transmembrane region" description="Helical" evidence="2">
    <location>
        <begin position="851"/>
        <end position="872"/>
    </location>
</feature>
<comment type="caution">
    <text evidence="3">The sequence shown here is derived from an EMBL/GenBank/DDBJ whole genome shotgun (WGS) entry which is preliminary data.</text>
</comment>
<feature type="compositionally biased region" description="Low complexity" evidence="1">
    <location>
        <begin position="191"/>
        <end position="202"/>
    </location>
</feature>
<keyword evidence="4" id="KW-1185">Reference proteome</keyword>
<dbReference type="AlphaFoldDB" id="A0A8H4RMI6"/>
<evidence type="ECO:0000256" key="2">
    <source>
        <dbReference type="SAM" id="Phobius"/>
    </source>
</evidence>
<evidence type="ECO:0000256" key="1">
    <source>
        <dbReference type="SAM" id="MobiDB-lite"/>
    </source>
</evidence>
<feature type="transmembrane region" description="Helical" evidence="2">
    <location>
        <begin position="342"/>
        <end position="367"/>
    </location>
</feature>
<reference evidence="3 4" key="1">
    <citation type="submission" date="2020-03" db="EMBL/GenBank/DDBJ databases">
        <title>Draft Genome Sequence of Cudoniella acicularis.</title>
        <authorList>
            <person name="Buettner E."/>
            <person name="Kellner H."/>
        </authorList>
    </citation>
    <scope>NUCLEOTIDE SEQUENCE [LARGE SCALE GENOMIC DNA]</scope>
    <source>
        <strain evidence="3 4">DSM 108380</strain>
    </source>
</reference>
<gene>
    <name evidence="3" type="ORF">G7Y89_g5404</name>
</gene>
<evidence type="ECO:0008006" key="5">
    <source>
        <dbReference type="Google" id="ProtNLM"/>
    </source>
</evidence>
<sequence>MTAKKQTSGPQGEPDGAAQFVVPAIQREEACLRWHRETLQRFNPHVPSHVVGGAPLTSVFSPEEICSSSHCPTSTGPLQSLQPPSHSRIMSNSADRANLLQSEDSGLSDASNAVSSQASSSASILHRQSYHRASSSQDLTDPSPQYTSPTLPSSIFDDQRQGLGISERYRPPSISRVPVGSRPTASPNSNTPATPALSATSTRTRDSPNLADSSKPLLTPPWHRHDAFTREGLGPVDERDEHASVKGKATSYQEDFLDVDVGDNEHDMRRLSTNNDNDTTNGCPSKHDIHSSRTSWLSVTILLLSIYSTIFSGIWLFLAVYQPRYGRRIRSTGSLTITTASTVFALFAKTIELSFVTVFVTFLGQALSRRALIKSSRGITISEMTMRTWVIQPGSMITHWENLQHAGLSVVGAITLTAAFVAIFYTTASDTLVSPHLKMWGFEPKLMYGLVKMSYANTYYIADTCQSPISSTVDSDAGDTSYHNSITFLSSWAVISAGGEGISSDITQRPQAPAMLFDNTTVTGSWVFTDTSDVTGLYKTYNRVINNVTLAMPHAGVYYAARDIKNEILQPEELGGVGEYSLRASVVSPALNVMCVNANQTELAPLVYVTWPNATKNSSDIPNQVLPWVGYQDDIQLLPGQNFLNSTVLDDIFEWGPKYNRQPPVFGMWPIEYNSVTNITAPNSDSNYLFIKAPNTTTTDYTLCQIRGNFLESHCEDPDDPMAYSKSVQGAPSNIHSNDYRNVASQAILALSLNTGISNANASNARLLSQMILALNPNTGTAALNPLLPSIAELLAVLFGNTLLMSTAESTYYHYWNYTSTILDPGTYLPFNASLSSQEYTSGLLLRWQGIFYVVLALVFITNVFCLAYFFIRSGLVTDYTEPQNLFTLAVNSPPSHRLGGSCGAGPEGDQLNIDWHVKQEDNSGHFFIKDGGGEIDGHHQFELRRRPQNLKSMTSYSKLSTTRRSWL</sequence>
<accession>A0A8H4RMI6</accession>
<keyword evidence="2" id="KW-0472">Membrane</keyword>
<feature type="region of interest" description="Disordered" evidence="1">
    <location>
        <begin position="103"/>
        <end position="248"/>
    </location>
</feature>
<organism evidence="3 4">
    <name type="scientific">Cudoniella acicularis</name>
    <dbReference type="NCBI Taxonomy" id="354080"/>
    <lineage>
        <taxon>Eukaryota</taxon>
        <taxon>Fungi</taxon>
        <taxon>Dikarya</taxon>
        <taxon>Ascomycota</taxon>
        <taxon>Pezizomycotina</taxon>
        <taxon>Leotiomycetes</taxon>
        <taxon>Helotiales</taxon>
        <taxon>Tricladiaceae</taxon>
        <taxon>Cudoniella</taxon>
    </lineage>
</organism>
<feature type="transmembrane region" description="Helical" evidence="2">
    <location>
        <begin position="296"/>
        <end position="321"/>
    </location>
</feature>
<keyword evidence="2" id="KW-1133">Transmembrane helix</keyword>
<feature type="compositionally biased region" description="Polar residues" evidence="1">
    <location>
        <begin position="66"/>
        <end position="90"/>
    </location>
</feature>
<feature type="transmembrane region" description="Helical" evidence="2">
    <location>
        <begin position="406"/>
        <end position="428"/>
    </location>
</feature>
<proteinExistence type="predicted"/>
<feature type="region of interest" description="Disordered" evidence="1">
    <location>
        <begin position="64"/>
        <end position="90"/>
    </location>
</feature>
<dbReference type="Proteomes" id="UP000566819">
    <property type="component" value="Unassembled WGS sequence"/>
</dbReference>